<proteinExistence type="predicted"/>
<sequence>MDLMPGIMCDFDSGHVKVDYNVNLASDEENQTSPTTNSWKTKPVHVARVVVFKWHIEEPADTEEVAELQQCFLCLTRKRKVVLTSVAKRYLWMVVSDKEKQFSDCDQCFGKLRARAGFAYNRYLRQIPSRDVNDFFTFKRNENEDDIHIKDFLEVDRSKKRNRGKESFRAGEKKMKSL</sequence>
<name>F0WPA8_9STRA</name>
<evidence type="ECO:0000313" key="1">
    <source>
        <dbReference type="EMBL" id="CCA23154.1"/>
    </source>
</evidence>
<organism evidence="1">
    <name type="scientific">Albugo laibachii Nc14</name>
    <dbReference type="NCBI Taxonomy" id="890382"/>
    <lineage>
        <taxon>Eukaryota</taxon>
        <taxon>Sar</taxon>
        <taxon>Stramenopiles</taxon>
        <taxon>Oomycota</taxon>
        <taxon>Peronosporomycetes</taxon>
        <taxon>Albuginales</taxon>
        <taxon>Albuginaceae</taxon>
        <taxon>Albugo</taxon>
    </lineage>
</organism>
<dbReference type="EMBL" id="FR824227">
    <property type="protein sequence ID" value="CCA23154.1"/>
    <property type="molecule type" value="Genomic_DNA"/>
</dbReference>
<protein>
    <submittedName>
        <fullName evidence="1">AlNc14C182G8256 protein</fullName>
    </submittedName>
</protein>
<reference evidence="1" key="1">
    <citation type="journal article" date="2011" name="PLoS Biol.">
        <title>Gene gain and loss during evolution of obligate parasitism in the white rust pathogen of Arabidopsis thaliana.</title>
        <authorList>
            <person name="Kemen E."/>
            <person name="Gardiner A."/>
            <person name="Schultz-Larsen T."/>
            <person name="Kemen A.C."/>
            <person name="Balmuth A.L."/>
            <person name="Robert-Seilaniantz A."/>
            <person name="Bailey K."/>
            <person name="Holub E."/>
            <person name="Studholme D.J."/>
            <person name="Maclean D."/>
            <person name="Jones J.D."/>
        </authorList>
    </citation>
    <scope>NUCLEOTIDE SEQUENCE</scope>
</reference>
<gene>
    <name evidence="1" type="primary">AlNc14C182G8256</name>
    <name evidence="1" type="ORF">ALNC14_092970</name>
</gene>
<dbReference type="HOGENOM" id="CLU_1513237_0_0_1"/>
<dbReference type="AlphaFoldDB" id="F0WPA8"/>
<accession>F0WPA8</accession>
<reference evidence="1" key="2">
    <citation type="submission" date="2011-02" db="EMBL/GenBank/DDBJ databases">
        <authorList>
            <person name="MacLean D."/>
        </authorList>
    </citation>
    <scope>NUCLEOTIDE SEQUENCE</scope>
</reference>